<reference evidence="2 3" key="1">
    <citation type="submission" date="2017-09" db="EMBL/GenBank/DDBJ databases">
        <title>WGS assembly of Aquilegia coerulea Goldsmith.</title>
        <authorList>
            <person name="Hodges S."/>
            <person name="Kramer E."/>
            <person name="Nordborg M."/>
            <person name="Tomkins J."/>
            <person name="Borevitz J."/>
            <person name="Derieg N."/>
            <person name="Yan J."/>
            <person name="Mihaltcheva S."/>
            <person name="Hayes R.D."/>
            <person name="Rokhsar D."/>
        </authorList>
    </citation>
    <scope>NUCLEOTIDE SEQUENCE [LARGE SCALE GENOMIC DNA]</scope>
    <source>
        <strain evidence="3">cv. Goldsmith</strain>
    </source>
</reference>
<dbReference type="AlphaFoldDB" id="A0A2G5EU92"/>
<gene>
    <name evidence="2" type="ORF">AQUCO_00400292v1</name>
</gene>
<dbReference type="PANTHER" id="PTHR36741:SF1">
    <property type="entry name" value="OS07G0100500 PROTEIN"/>
    <property type="match status" value="1"/>
</dbReference>
<dbReference type="InParanoid" id="A0A2G5EU92"/>
<evidence type="ECO:0000256" key="1">
    <source>
        <dbReference type="SAM" id="MobiDB-lite"/>
    </source>
</evidence>
<organism evidence="2 3">
    <name type="scientific">Aquilegia coerulea</name>
    <name type="common">Rocky mountain columbine</name>
    <dbReference type="NCBI Taxonomy" id="218851"/>
    <lineage>
        <taxon>Eukaryota</taxon>
        <taxon>Viridiplantae</taxon>
        <taxon>Streptophyta</taxon>
        <taxon>Embryophyta</taxon>
        <taxon>Tracheophyta</taxon>
        <taxon>Spermatophyta</taxon>
        <taxon>Magnoliopsida</taxon>
        <taxon>Ranunculales</taxon>
        <taxon>Ranunculaceae</taxon>
        <taxon>Thalictroideae</taxon>
        <taxon>Aquilegia</taxon>
    </lineage>
</organism>
<sequence>MVDSKENNSIEDLKIDGFNNQDNDDYDNEIIEDISDEQEGDLLIQQNDREENMLMFLQALDLQVIGACRTDERLIPLLKTNVPNCAAEDRLLAHLIQHFEAQEIGMLARCLCMPLVSIRVGRIIKQGNLLCPTAVRGNLNLTLLPSSNLRISFTGDDGFSERLATLSSNCKTSSIMIEEIPADSSGRSFSLKLPSSQVYFWCSEKSKLLGNELLAKMKDLLERKPSLAELTGINELRLDCFAVHFREYLLGTTVNNSQTSQLVSVISLDIASKPAELDSSFQNSSPLSFPQENSSEVSNAPSLPVNEDFGFVLGSTAGVVNIRKKPSDRSIPTFSSVETCGNIVSSSSLNQLIQGLPSSRNPTGDVNSLSHYCPCPPCTSTLQYAEAEPNVKNSFIDSFVLPPLSSLLSANRSLNSVGTLNSPHNLIDVASLDLSAFLSDPGGEVPLSISFASVSSSQQITTFTPLMCDPIVHTPAIGVCSSGQGYLVSAGHAIPTTIPLHPNTANHLVSDSDSMVEKGARETLQLLLSSAQTNPWSRDVFPAALTSTADIYEHDISSLQCSETTDGGTFASSIRAICDIMNCHSGIDSKDQAECSHSGGLNGSRSDDVNNDTLG</sequence>
<feature type="region of interest" description="Disordered" evidence="1">
    <location>
        <begin position="594"/>
        <end position="615"/>
    </location>
</feature>
<dbReference type="EMBL" id="KZ305021">
    <property type="protein sequence ID" value="PIA59294.1"/>
    <property type="molecule type" value="Genomic_DNA"/>
</dbReference>
<proteinExistence type="predicted"/>
<dbReference type="OrthoDB" id="1921521at2759"/>
<accession>A0A2G5EU92</accession>
<dbReference type="Proteomes" id="UP000230069">
    <property type="component" value="Unassembled WGS sequence"/>
</dbReference>
<dbReference type="PANTHER" id="PTHR36741">
    <property type="entry name" value="OS07G0100500 PROTEIN"/>
    <property type="match status" value="1"/>
</dbReference>
<name>A0A2G5EU92_AQUCA</name>
<evidence type="ECO:0000313" key="3">
    <source>
        <dbReference type="Proteomes" id="UP000230069"/>
    </source>
</evidence>
<dbReference type="FunCoup" id="A0A2G5EU92">
    <property type="interactions" value="1118"/>
</dbReference>
<dbReference type="STRING" id="218851.A0A2G5EU92"/>
<keyword evidence="3" id="KW-1185">Reference proteome</keyword>
<protein>
    <submittedName>
        <fullName evidence="2">Uncharacterized protein</fullName>
    </submittedName>
</protein>
<evidence type="ECO:0000313" key="2">
    <source>
        <dbReference type="EMBL" id="PIA59294.1"/>
    </source>
</evidence>